<name>A0AA88YML9_PINIB</name>
<sequence length="290" mass="32347">MRQDFVNIAAYGKMDENELLDCPPYGNICKTDKMKVFFVLMLTTYQLYPASTQTDSNFEPQGTCKDILQGYMTGQMVSTLGSLQVENIRKEFQRILENHEQEMALLKKDLETLKTDEGNVMNVSKLYTRWGKTTCPGHADTVYSGFVGGSYYSSKGGAAEPLCMPKDPEWGLHTDGSEGTKAFLYGAEYQFHSLADSRKSLSDHDAPCAVSRKNCYGGWNKEYQGYLMAGFHNDNRASKYICLDENPDTLPGGRSNTDGYVLYAVEGRCGTLPCPPYVEGRELTCVVCSQ</sequence>
<organism evidence="2 3">
    <name type="scientific">Pinctada imbricata</name>
    <name type="common">Atlantic pearl-oyster</name>
    <name type="synonym">Pinctada martensii</name>
    <dbReference type="NCBI Taxonomy" id="66713"/>
    <lineage>
        <taxon>Eukaryota</taxon>
        <taxon>Metazoa</taxon>
        <taxon>Spiralia</taxon>
        <taxon>Lophotrochozoa</taxon>
        <taxon>Mollusca</taxon>
        <taxon>Bivalvia</taxon>
        <taxon>Autobranchia</taxon>
        <taxon>Pteriomorphia</taxon>
        <taxon>Pterioida</taxon>
        <taxon>Pterioidea</taxon>
        <taxon>Pteriidae</taxon>
        <taxon>Pinctada</taxon>
    </lineage>
</organism>
<dbReference type="EMBL" id="VSWD01000001">
    <property type="protein sequence ID" value="KAK3108437.1"/>
    <property type="molecule type" value="Genomic_DNA"/>
</dbReference>
<dbReference type="GO" id="GO:0005615">
    <property type="term" value="C:extracellular space"/>
    <property type="evidence" value="ECO:0007669"/>
    <property type="project" value="TreeGrafter"/>
</dbReference>
<dbReference type="PANTHER" id="PTHR24024">
    <property type="entry name" value="PULMONARY SURFACTANT-ASSOCIATED PROTEIN A"/>
    <property type="match status" value="1"/>
</dbReference>
<proteinExistence type="predicted"/>
<keyword evidence="1" id="KW-0175">Coiled coil</keyword>
<evidence type="ECO:0000313" key="2">
    <source>
        <dbReference type="EMBL" id="KAK3108437.1"/>
    </source>
</evidence>
<evidence type="ECO:0000313" key="3">
    <source>
        <dbReference type="Proteomes" id="UP001186944"/>
    </source>
</evidence>
<gene>
    <name evidence="2" type="ORF">FSP39_007960</name>
</gene>
<dbReference type="Proteomes" id="UP001186944">
    <property type="component" value="Unassembled WGS sequence"/>
</dbReference>
<reference evidence="2" key="1">
    <citation type="submission" date="2019-08" db="EMBL/GenBank/DDBJ databases">
        <title>The improved chromosome-level genome for the pearl oyster Pinctada fucata martensii using PacBio sequencing and Hi-C.</title>
        <authorList>
            <person name="Zheng Z."/>
        </authorList>
    </citation>
    <scope>NUCLEOTIDE SEQUENCE</scope>
    <source>
        <strain evidence="2">ZZ-2019</strain>
        <tissue evidence="2">Adductor muscle</tissue>
    </source>
</reference>
<accession>A0AA88YML9</accession>
<comment type="caution">
    <text evidence="2">The sequence shown here is derived from an EMBL/GenBank/DDBJ whole genome shotgun (WGS) entry which is preliminary data.</text>
</comment>
<evidence type="ECO:0000256" key="1">
    <source>
        <dbReference type="SAM" id="Coils"/>
    </source>
</evidence>
<protein>
    <submittedName>
        <fullName evidence="2">Uncharacterized protein</fullName>
    </submittedName>
</protein>
<dbReference type="PANTHER" id="PTHR24024:SF18">
    <property type="entry name" value="SHORT-CHAIN COLLAGEN C4-LIKE"/>
    <property type="match status" value="1"/>
</dbReference>
<keyword evidence="3" id="KW-1185">Reference proteome</keyword>
<dbReference type="AlphaFoldDB" id="A0AA88YML9"/>
<feature type="coiled-coil region" evidence="1">
    <location>
        <begin position="82"/>
        <end position="116"/>
    </location>
</feature>
<dbReference type="InterPro" id="IPR051077">
    <property type="entry name" value="Ca-dependent_lectin"/>
</dbReference>